<dbReference type="PANTHER" id="PTHR36378">
    <property type="entry name" value="COTTON FIBER PROTEIN"/>
    <property type="match status" value="1"/>
</dbReference>
<evidence type="ECO:0000313" key="3">
    <source>
        <dbReference type="Proteomes" id="UP000257109"/>
    </source>
</evidence>
<dbReference type="InterPro" id="IPR008480">
    <property type="entry name" value="DUF761_pln"/>
</dbReference>
<dbReference type="OrthoDB" id="1926607at2759"/>
<dbReference type="PANTHER" id="PTHR36378:SF1">
    <property type="entry name" value="COTTON FIBER PROTEIN"/>
    <property type="match status" value="1"/>
</dbReference>
<name>A0A371HU68_MUCPR</name>
<protein>
    <submittedName>
        <fullName evidence="2">Uncharacterized protein</fullName>
    </submittedName>
</protein>
<accession>A0A371HU68</accession>
<dbReference type="Pfam" id="PF05553">
    <property type="entry name" value="DUF761"/>
    <property type="match status" value="1"/>
</dbReference>
<proteinExistence type="predicted"/>
<dbReference type="STRING" id="157652.A0A371HU68"/>
<dbReference type="AlphaFoldDB" id="A0A371HU68"/>
<evidence type="ECO:0000256" key="1">
    <source>
        <dbReference type="SAM" id="MobiDB-lite"/>
    </source>
</evidence>
<keyword evidence="3" id="KW-1185">Reference proteome</keyword>
<feature type="region of interest" description="Disordered" evidence="1">
    <location>
        <begin position="1"/>
        <end position="20"/>
    </location>
</feature>
<organism evidence="2 3">
    <name type="scientific">Mucuna pruriens</name>
    <name type="common">Velvet bean</name>
    <name type="synonym">Dolichos pruriens</name>
    <dbReference type="NCBI Taxonomy" id="157652"/>
    <lineage>
        <taxon>Eukaryota</taxon>
        <taxon>Viridiplantae</taxon>
        <taxon>Streptophyta</taxon>
        <taxon>Embryophyta</taxon>
        <taxon>Tracheophyta</taxon>
        <taxon>Spermatophyta</taxon>
        <taxon>Magnoliopsida</taxon>
        <taxon>eudicotyledons</taxon>
        <taxon>Gunneridae</taxon>
        <taxon>Pentapetalae</taxon>
        <taxon>rosids</taxon>
        <taxon>fabids</taxon>
        <taxon>Fabales</taxon>
        <taxon>Fabaceae</taxon>
        <taxon>Papilionoideae</taxon>
        <taxon>50 kb inversion clade</taxon>
        <taxon>NPAAA clade</taxon>
        <taxon>indigoferoid/millettioid clade</taxon>
        <taxon>Phaseoleae</taxon>
        <taxon>Mucuna</taxon>
    </lineage>
</organism>
<dbReference type="Proteomes" id="UP000257109">
    <property type="component" value="Unassembled WGS sequence"/>
</dbReference>
<feature type="non-terminal residue" evidence="2">
    <location>
        <position position="1"/>
    </location>
</feature>
<reference evidence="2" key="1">
    <citation type="submission" date="2018-05" db="EMBL/GenBank/DDBJ databases">
        <title>Draft genome of Mucuna pruriens seed.</title>
        <authorList>
            <person name="Nnadi N.E."/>
            <person name="Vos R."/>
            <person name="Hasami M.H."/>
            <person name="Devisetty U.K."/>
            <person name="Aguiy J.C."/>
        </authorList>
    </citation>
    <scope>NUCLEOTIDE SEQUENCE [LARGE SCALE GENOMIC DNA]</scope>
    <source>
        <strain evidence="2">JCA_2017</strain>
    </source>
</reference>
<dbReference type="EMBL" id="QJKJ01001705">
    <property type="protein sequence ID" value="RDY06333.1"/>
    <property type="molecule type" value="Genomic_DNA"/>
</dbReference>
<evidence type="ECO:0000313" key="2">
    <source>
        <dbReference type="EMBL" id="RDY06333.1"/>
    </source>
</evidence>
<sequence>MRRRRSSAAKPSAVRVNHDDGSKSSIWWKFVGSMRPLHLQSNVSPLYYSESATTLPSPKPDSCGGYASDFVAEEERYSPSPPSSCYSSAVGLNELLGSEEDSEKQDRIVEEKCNNEEHIDGDEMIDAKAEEFIAQFYQQMRLQRMDSVDLRYEERRFKAKDKMGKVLHLTKEIINAILQILT</sequence>
<gene>
    <name evidence="2" type="ORF">CR513_09694</name>
</gene>
<comment type="caution">
    <text evidence="2">The sequence shown here is derived from an EMBL/GenBank/DDBJ whole genome shotgun (WGS) entry which is preliminary data.</text>
</comment>